<protein>
    <recommendedName>
        <fullName evidence="3">fructose-bisphosphate aldolase</fullName>
        <ecNumber evidence="3">4.1.2.13</ecNumber>
    </recommendedName>
</protein>
<evidence type="ECO:0000313" key="9">
    <source>
        <dbReference type="Proteomes" id="UP001152797"/>
    </source>
</evidence>
<keyword evidence="9" id="KW-1185">Reference proteome</keyword>
<feature type="compositionally biased region" description="Polar residues" evidence="6">
    <location>
        <begin position="272"/>
        <end position="285"/>
    </location>
</feature>
<organism evidence="7">
    <name type="scientific">Cladocopium goreaui</name>
    <dbReference type="NCBI Taxonomy" id="2562237"/>
    <lineage>
        <taxon>Eukaryota</taxon>
        <taxon>Sar</taxon>
        <taxon>Alveolata</taxon>
        <taxon>Dinophyceae</taxon>
        <taxon>Suessiales</taxon>
        <taxon>Symbiodiniaceae</taxon>
        <taxon>Cladocopium</taxon>
    </lineage>
</organism>
<dbReference type="Gene3D" id="3.20.20.70">
    <property type="entry name" value="Aldolase class I"/>
    <property type="match status" value="6"/>
</dbReference>
<accession>A0A9P1BH14</accession>
<evidence type="ECO:0000256" key="1">
    <source>
        <dbReference type="ARBA" id="ARBA00004714"/>
    </source>
</evidence>
<sequence length="1637" mass="176905">MIPGIKVDKGYNKKKGIWGTPKGPLGHPEVATVGLDDLQQRCQQAYEQGARFAKWRNVLQLDPAKRMPTELAIADTVHTLARYASISQSEGLVPIVEPEIVPNGDHDIYYCAQMTEKVLAAQFKALADHHIYLEGAVLKPNMVKNGLGGPKASAETIAALTCQTLLRTVPPAMPGIFFLSGESARNEDNEEEATINLSTMNSLFAGKLPWHLSFSYGKALQRTCIVTWLGKAENKYGAQKALKARAKANSDACFGKYKAGSCRSLGPDDASSDVQETEPTPQTSTIRSVVSATQPFVQRSQTGFQTLARARTMSLALGGLPSVLPQDKLAELKETAAKLCAPGKGFLAADESGGPWLRVRHAEAAKIPDVAENRAEYRSMCFSTPGLSEHIGGVILHWETLFQRDAQGKAIVDIIKDNGMIPGIKVDKGYNKKGIWGTPKGPLGHPEVATVGLDDLQQRCQQAYEQGARFAKWRNVLQLDPAKRMPTELAIADTVHTLARYASISQSEGLVPIVEPEIVPNGDHDIYYCAQMTEKVLAAQFKALADHHIYLEGAVLKPNMVKNGLGGPKASAETIAALTCQTLLRTVPPAMPGIFFLSGESARNEDNEEEATINLSTMNSLFAGKLPWHLSFSYGKALQRTCIVTWLGKAENKDAAQKALKARAKANSDACFGKAENKDAAQKALKARAKANSDACFGKYKAGSCRSLGPDDASSVPAGKGFLAADESGGPWLRARHAEAAKIPDVAENRAEYRSMCFSTPGLSEHIGGVILHWEKGIWGTPKGPLGHPEVATVGLDDLQQRCQQAYEQGARFAKWRNVLQLDPAKRMPTPFVQRSQTGFQTLARARTMSLALGGLPSVLPQDKLAELKETAAKLCAPGKGFLAADESGEPWLRARHAEAAKIPDVAENRAEYRSMCFSTPGLSEHIGGVILHWETLFQRDAQGKAIVDIIKDNGMIPGIKVDKGYNKKGIWGTPKGPLGHPEVATVGLDDLQQRCQQAYEQGARFAKWRNVLQLDPAKRMPTELAIADTVHTLARYASISQSEGLVPIVEPEIVPNGDHDIYYCAQMTEKVLAAQFKALADHHIYLEGAVLKPNMVKNGLGGPKASAETIAALTCQTLLRTVPPAMPGIFFLSGESARNEDNEEEATINLSTMNSLFAGKLPWHLSFSYGKALQRTCIVTWLGKAENKDAAQKALKARAKANSDACFGKYKAGSCRSLGPDDASSVPAVVSATQPFVQRSQTGFQTLARARTMSLALGGLPSVLPQDKLAELKETAAKLCAPGKGFLAADESGGPWLRARHAEAAKIPDVAENRAEYRSMCFSTPGLSEHIGGVILHWETLFQRDAQGKAIVDIIKDNGMIPGIKVDKGYNKKGIWGTPKGPLGHPEVATVGLDDLQQRCQQAYEQGARFAKWRNVLQLDPAKRMPTELAIADTVHTLARYASISQSEGLVPIVEPEIVPNGDHDIYYCAQMTEKVLAAQFKALADHHIYLEGAVLKPNMVKNGLGGPKASAETIAALTCQTLLRTVPPAMPGIFFLSGESARNEDNEEEATINLSTMNSLFAGKLPWHLSFSYGKALQRTCIVTWLGKAENKDAAQKALKARAKANSDACFGKYKAGSCRSLGPDDASSVPAGPY</sequence>
<dbReference type="NCBIfam" id="NF033379">
    <property type="entry name" value="FrucBisAld_I"/>
    <property type="match status" value="3"/>
</dbReference>
<dbReference type="SUPFAM" id="SSF51569">
    <property type="entry name" value="Aldolase"/>
    <property type="match status" value="5"/>
</dbReference>
<dbReference type="Pfam" id="PF00274">
    <property type="entry name" value="Glycolytic"/>
    <property type="match status" value="6"/>
</dbReference>
<keyword evidence="4" id="KW-0324">Glycolysis</keyword>
<comment type="caution">
    <text evidence="7">The sequence shown here is derived from an EMBL/GenBank/DDBJ whole genome shotgun (WGS) entry which is preliminary data.</text>
</comment>
<name>A0A9P1BH14_9DINO</name>
<dbReference type="InterPro" id="IPR013785">
    <property type="entry name" value="Aldolase_TIM"/>
</dbReference>
<evidence type="ECO:0000256" key="5">
    <source>
        <dbReference type="ARBA" id="ARBA00023239"/>
    </source>
</evidence>
<keyword evidence="5" id="KW-0456">Lyase</keyword>
<dbReference type="PANTHER" id="PTHR11627">
    <property type="entry name" value="FRUCTOSE-BISPHOSPHATE ALDOLASE"/>
    <property type="match status" value="1"/>
</dbReference>
<evidence type="ECO:0000256" key="6">
    <source>
        <dbReference type="SAM" id="MobiDB-lite"/>
    </source>
</evidence>
<reference evidence="8" key="2">
    <citation type="submission" date="2024-04" db="EMBL/GenBank/DDBJ databases">
        <authorList>
            <person name="Chen Y."/>
            <person name="Shah S."/>
            <person name="Dougan E. K."/>
            <person name="Thang M."/>
            <person name="Chan C."/>
        </authorList>
    </citation>
    <scope>NUCLEOTIDE SEQUENCE [LARGE SCALE GENOMIC DNA]</scope>
</reference>
<comment type="pathway">
    <text evidence="1">Carbohydrate degradation; glycolysis; D-glyceraldehyde 3-phosphate and glycerone phosphate from D-glucose: step 4/4.</text>
</comment>
<dbReference type="EMBL" id="CAMXCT030000068">
    <property type="protein sequence ID" value="CAL4760641.1"/>
    <property type="molecule type" value="Genomic_DNA"/>
</dbReference>
<dbReference type="OrthoDB" id="36455at2759"/>
<dbReference type="GO" id="GO:0004332">
    <property type="term" value="F:fructose-bisphosphate aldolase activity"/>
    <property type="evidence" value="ECO:0007669"/>
    <property type="project" value="UniProtKB-EC"/>
</dbReference>
<evidence type="ECO:0000256" key="3">
    <source>
        <dbReference type="ARBA" id="ARBA00013068"/>
    </source>
</evidence>
<evidence type="ECO:0000256" key="2">
    <source>
        <dbReference type="ARBA" id="ARBA00010387"/>
    </source>
</evidence>
<dbReference type="InterPro" id="IPR000741">
    <property type="entry name" value="FBA_I"/>
</dbReference>
<dbReference type="EMBL" id="CAMXCT020000068">
    <property type="protein sequence ID" value="CAL1126704.1"/>
    <property type="molecule type" value="Genomic_DNA"/>
</dbReference>
<dbReference type="Proteomes" id="UP001152797">
    <property type="component" value="Unassembled WGS sequence"/>
</dbReference>
<dbReference type="EMBL" id="CAMXCT010000068">
    <property type="protein sequence ID" value="CAI3973329.1"/>
    <property type="molecule type" value="Genomic_DNA"/>
</dbReference>
<dbReference type="EC" id="4.1.2.13" evidence="3"/>
<evidence type="ECO:0000313" key="8">
    <source>
        <dbReference type="EMBL" id="CAL1126704.1"/>
    </source>
</evidence>
<evidence type="ECO:0000313" key="7">
    <source>
        <dbReference type="EMBL" id="CAI3973329.1"/>
    </source>
</evidence>
<feature type="region of interest" description="Disordered" evidence="6">
    <location>
        <begin position="264"/>
        <end position="285"/>
    </location>
</feature>
<reference evidence="7" key="1">
    <citation type="submission" date="2022-10" db="EMBL/GenBank/DDBJ databases">
        <authorList>
            <person name="Chen Y."/>
            <person name="Dougan E. K."/>
            <person name="Chan C."/>
            <person name="Rhodes N."/>
            <person name="Thang M."/>
        </authorList>
    </citation>
    <scope>NUCLEOTIDE SEQUENCE</scope>
</reference>
<dbReference type="GO" id="GO:0006096">
    <property type="term" value="P:glycolytic process"/>
    <property type="evidence" value="ECO:0007669"/>
    <property type="project" value="UniProtKB-KW"/>
</dbReference>
<gene>
    <name evidence="7" type="ORF">C1SCF055_LOCUS1846</name>
</gene>
<proteinExistence type="inferred from homology"/>
<evidence type="ECO:0000256" key="4">
    <source>
        <dbReference type="ARBA" id="ARBA00023152"/>
    </source>
</evidence>
<comment type="similarity">
    <text evidence="2">Belongs to the class I fructose-bisphosphate aldolase family.</text>
</comment>
<dbReference type="FunFam" id="3.20.20.70:FF:000021">
    <property type="entry name" value="Fructose-bisphosphate aldolase"/>
    <property type="match status" value="3"/>
</dbReference>